<dbReference type="GO" id="GO:1990414">
    <property type="term" value="P:replication-born double-strand break repair via sister chromatid exchange"/>
    <property type="evidence" value="ECO:0007669"/>
    <property type="project" value="TreeGrafter"/>
</dbReference>
<dbReference type="RefSeq" id="XP_064756916.1">
    <property type="nucleotide sequence ID" value="XM_064897966.1"/>
</dbReference>
<comment type="caution">
    <text evidence="7">The sequence shown here is derived from an EMBL/GenBank/DDBJ whole genome shotgun (WGS) entry which is preliminary data.</text>
</comment>
<gene>
    <name evidence="7" type="primary">MCD1</name>
    <name evidence="7" type="ORF">LTR05_004648</name>
</gene>
<dbReference type="InterPro" id="IPR006909">
    <property type="entry name" value="Rad21/Rec8_C_eu"/>
</dbReference>
<feature type="compositionally biased region" description="Basic and acidic residues" evidence="4">
    <location>
        <begin position="403"/>
        <end position="414"/>
    </location>
</feature>
<name>A0AAN7Y626_9EURO</name>
<dbReference type="InterPro" id="IPR039781">
    <property type="entry name" value="Rad21/Rec8-like"/>
</dbReference>
<dbReference type="GO" id="GO:0003682">
    <property type="term" value="F:chromatin binding"/>
    <property type="evidence" value="ECO:0007669"/>
    <property type="project" value="TreeGrafter"/>
</dbReference>
<dbReference type="FunFam" id="1.10.10.580:FF:000004">
    <property type="entry name" value="Double-strand-break repair protein rad21"/>
    <property type="match status" value="1"/>
</dbReference>
<dbReference type="PANTHER" id="PTHR12585:SF69">
    <property type="entry name" value="FI11703P"/>
    <property type="match status" value="1"/>
</dbReference>
<dbReference type="GO" id="GO:0030892">
    <property type="term" value="C:mitotic cohesin complex"/>
    <property type="evidence" value="ECO:0007669"/>
    <property type="project" value="TreeGrafter"/>
</dbReference>
<sequence length="604" mass="66569">MFYSERLLAKTGPLARVWLASNVERKLTKQQILSQDISNSVHVIVEQGDGPIALRLSAQLMLGVVKIYGRKARYLLDDCNEALVKIRMTFKSTNNHDLPNQATTTIDLNLPEQLTIDDLFPALDFGFALTQQPATQVDDRTLDDEDDWTSSLNPQTQSENAGFASGTAAVHDDDLGLDLGEDVGLEDTTISMQMGRGEATPRPDEPTELPAYDDGDDLGLDLGEDVGLPDTTARIADEPTIAFDDDQPPIALDEEAILRGATAEREESPLSEADPEFMAEGDRTFQQMQDVEEEQAIAQQRQVSRRMKPMQADRETVLHNTEIRAWETDRARLLKPQSLLPEDPELLALLEMQRSGDFVKNAMNDTFGRGWAPEIQGLLSFDIVLRSGQKRKRDSGIADVASEDEHSDKSPRLDISEVQDEQVMIEDEGVEIREPSQSPIQPRAAVEEEHVPVETDDLAGMVPGEDDEGIYTAEGGFDETTMPLVHPADSGPISVGTQHAVHTLREVFGGSPDAGSPSAQSRKTVTLQELVPETRTSREDATKMFFEVLVLATKDAIKVEQDKQPITGTELGLPIRIRAKRGLWGQWAEPTQTEAATQEVEVGA</sequence>
<evidence type="ECO:0000313" key="8">
    <source>
        <dbReference type="Proteomes" id="UP001309876"/>
    </source>
</evidence>
<dbReference type="PANTHER" id="PTHR12585">
    <property type="entry name" value="SCC1 / RAD21 FAMILY MEMBER"/>
    <property type="match status" value="1"/>
</dbReference>
<proteinExistence type="inferred from homology"/>
<keyword evidence="3" id="KW-0539">Nucleus</keyword>
<dbReference type="GeneID" id="90023290"/>
<dbReference type="SUPFAM" id="SSF46785">
    <property type="entry name" value="Winged helix' DNA-binding domain"/>
    <property type="match status" value="1"/>
</dbReference>
<evidence type="ECO:0000259" key="6">
    <source>
        <dbReference type="Pfam" id="PF04825"/>
    </source>
</evidence>
<evidence type="ECO:0000313" key="7">
    <source>
        <dbReference type="EMBL" id="KAK5085364.1"/>
    </source>
</evidence>
<dbReference type="Pfam" id="PF04824">
    <property type="entry name" value="Rad21_Rec8"/>
    <property type="match status" value="1"/>
</dbReference>
<dbReference type="EMBL" id="JAVRRJ010000004">
    <property type="protein sequence ID" value="KAK5085364.1"/>
    <property type="molecule type" value="Genomic_DNA"/>
</dbReference>
<dbReference type="Gene3D" id="1.10.10.580">
    <property type="entry name" value="Structural maintenance of chromosome 1. Chain E"/>
    <property type="match status" value="1"/>
</dbReference>
<feature type="compositionally biased region" description="Polar residues" evidence="4">
    <location>
        <begin position="149"/>
        <end position="160"/>
    </location>
</feature>
<protein>
    <submittedName>
        <fullName evidence="7">Sister chromatid cohesion protein 1</fullName>
    </submittedName>
</protein>
<dbReference type="Pfam" id="PF04825">
    <property type="entry name" value="Rad21_Rec8_N"/>
    <property type="match status" value="1"/>
</dbReference>
<reference evidence="7 8" key="1">
    <citation type="submission" date="2023-08" db="EMBL/GenBank/DDBJ databases">
        <title>Black Yeasts Isolated from many extreme environments.</title>
        <authorList>
            <person name="Coleine C."/>
            <person name="Stajich J.E."/>
            <person name="Selbmann L."/>
        </authorList>
    </citation>
    <scope>NUCLEOTIDE SEQUENCE [LARGE SCALE GENOMIC DNA]</scope>
    <source>
        <strain evidence="7 8">CCFEE 5910</strain>
    </source>
</reference>
<feature type="domain" description="Rad21/Rec8-like protein N-terminal" evidence="6">
    <location>
        <begin position="1"/>
        <end position="103"/>
    </location>
</feature>
<organism evidence="7 8">
    <name type="scientific">Lithohypha guttulata</name>
    <dbReference type="NCBI Taxonomy" id="1690604"/>
    <lineage>
        <taxon>Eukaryota</taxon>
        <taxon>Fungi</taxon>
        <taxon>Dikarya</taxon>
        <taxon>Ascomycota</taxon>
        <taxon>Pezizomycotina</taxon>
        <taxon>Eurotiomycetes</taxon>
        <taxon>Chaetothyriomycetidae</taxon>
        <taxon>Chaetothyriales</taxon>
        <taxon>Trichomeriaceae</taxon>
        <taxon>Lithohypha</taxon>
    </lineage>
</organism>
<evidence type="ECO:0000256" key="2">
    <source>
        <dbReference type="ARBA" id="ARBA00009870"/>
    </source>
</evidence>
<feature type="region of interest" description="Disordered" evidence="4">
    <location>
        <begin position="137"/>
        <end position="162"/>
    </location>
</feature>
<dbReference type="InterPro" id="IPR006910">
    <property type="entry name" value="Rad21_Rec8_N"/>
</dbReference>
<feature type="domain" description="Rad21/Rec8-like protein C-terminal eukaryotic" evidence="5">
    <location>
        <begin position="531"/>
        <end position="563"/>
    </location>
</feature>
<dbReference type="InterPro" id="IPR023093">
    <property type="entry name" value="ScpA-like_C"/>
</dbReference>
<dbReference type="InterPro" id="IPR036390">
    <property type="entry name" value="WH_DNA-bd_sf"/>
</dbReference>
<feature type="region of interest" description="Disordered" evidence="4">
    <location>
        <begin position="392"/>
        <end position="414"/>
    </location>
</feature>
<evidence type="ECO:0000256" key="4">
    <source>
        <dbReference type="SAM" id="MobiDB-lite"/>
    </source>
</evidence>
<evidence type="ECO:0000256" key="1">
    <source>
        <dbReference type="ARBA" id="ARBA00004123"/>
    </source>
</evidence>
<comment type="similarity">
    <text evidence="2">Belongs to the rad21 family.</text>
</comment>
<comment type="subcellular location">
    <subcellularLocation>
        <location evidence="1">Nucleus</location>
    </subcellularLocation>
</comment>
<dbReference type="GO" id="GO:0007064">
    <property type="term" value="P:mitotic sister chromatid cohesion"/>
    <property type="evidence" value="ECO:0007669"/>
    <property type="project" value="TreeGrafter"/>
</dbReference>
<dbReference type="GO" id="GO:0005634">
    <property type="term" value="C:nucleus"/>
    <property type="evidence" value="ECO:0007669"/>
    <property type="project" value="UniProtKB-SubCell"/>
</dbReference>
<keyword evidence="8" id="KW-1185">Reference proteome</keyword>
<evidence type="ECO:0000259" key="5">
    <source>
        <dbReference type="Pfam" id="PF04824"/>
    </source>
</evidence>
<dbReference type="AlphaFoldDB" id="A0AAN7Y626"/>
<accession>A0AAN7Y626</accession>
<evidence type="ECO:0000256" key="3">
    <source>
        <dbReference type="ARBA" id="ARBA00023242"/>
    </source>
</evidence>
<dbReference type="Proteomes" id="UP001309876">
    <property type="component" value="Unassembled WGS sequence"/>
</dbReference>